<protein>
    <recommendedName>
        <fullName evidence="2">Fumarylacetoacetase-like C-terminal domain-containing protein</fullName>
    </recommendedName>
</protein>
<feature type="domain" description="Fumarylacetoacetase-like C-terminal" evidence="2">
    <location>
        <begin position="161"/>
        <end position="326"/>
    </location>
</feature>
<dbReference type="InterPro" id="IPR036663">
    <property type="entry name" value="Fumarylacetoacetase_C_sf"/>
</dbReference>
<reference evidence="3 4" key="1">
    <citation type="journal article" date="2015" name="Genome Biol. Evol.">
        <title>Comparative Genomics of a Bacterivorous Green Alga Reveals Evolutionary Causalities and Consequences of Phago-Mixotrophic Mode of Nutrition.</title>
        <authorList>
            <person name="Burns J.A."/>
            <person name="Paasch A."/>
            <person name="Narechania A."/>
            <person name="Kim E."/>
        </authorList>
    </citation>
    <scope>NUCLEOTIDE SEQUENCE [LARGE SCALE GENOMIC DNA]</scope>
    <source>
        <strain evidence="3 4">PLY_AMNH</strain>
    </source>
</reference>
<dbReference type="EMBL" id="LGRX02028119">
    <property type="protein sequence ID" value="KAK3248408.1"/>
    <property type="molecule type" value="Genomic_DNA"/>
</dbReference>
<dbReference type="InterPro" id="IPR011234">
    <property type="entry name" value="Fumarylacetoacetase-like_C"/>
</dbReference>
<accession>A0AAE0F1J6</accession>
<comment type="similarity">
    <text evidence="1">Belongs to the FAH family.</text>
</comment>
<evidence type="ECO:0000256" key="1">
    <source>
        <dbReference type="ARBA" id="ARBA00010211"/>
    </source>
</evidence>
<keyword evidence="4" id="KW-1185">Reference proteome</keyword>
<evidence type="ECO:0000259" key="2">
    <source>
        <dbReference type="Pfam" id="PF01557"/>
    </source>
</evidence>
<gene>
    <name evidence="3" type="ORF">CYMTET_42125</name>
</gene>
<evidence type="ECO:0000313" key="3">
    <source>
        <dbReference type="EMBL" id="KAK3248408.1"/>
    </source>
</evidence>
<dbReference type="AlphaFoldDB" id="A0AAE0F1J6"/>
<dbReference type="SUPFAM" id="SSF56529">
    <property type="entry name" value="FAH"/>
    <property type="match status" value="1"/>
</dbReference>
<dbReference type="GO" id="GO:0003824">
    <property type="term" value="F:catalytic activity"/>
    <property type="evidence" value="ECO:0007669"/>
    <property type="project" value="InterPro"/>
</dbReference>
<evidence type="ECO:0000313" key="4">
    <source>
        <dbReference type="Proteomes" id="UP001190700"/>
    </source>
</evidence>
<dbReference type="Pfam" id="PF01557">
    <property type="entry name" value="FAA_hydrolase"/>
    <property type="match status" value="1"/>
</dbReference>
<name>A0AAE0F1J6_9CHLO</name>
<dbReference type="PANTHER" id="PTHR43211">
    <property type="entry name" value="FUMARYLACETOACETATE HYDROLASE"/>
    <property type="match status" value="1"/>
</dbReference>
<comment type="caution">
    <text evidence="3">The sequence shown here is derived from an EMBL/GenBank/DDBJ whole genome shotgun (WGS) entry which is preliminary data.</text>
</comment>
<proteinExistence type="inferred from homology"/>
<organism evidence="3 4">
    <name type="scientific">Cymbomonas tetramitiformis</name>
    <dbReference type="NCBI Taxonomy" id="36881"/>
    <lineage>
        <taxon>Eukaryota</taxon>
        <taxon>Viridiplantae</taxon>
        <taxon>Chlorophyta</taxon>
        <taxon>Pyramimonadophyceae</taxon>
        <taxon>Pyramimonadales</taxon>
        <taxon>Pyramimonadaceae</taxon>
        <taxon>Cymbomonas</taxon>
    </lineage>
</organism>
<dbReference type="PANTHER" id="PTHR43211:SF1">
    <property type="entry name" value="BLL6422 PROTEIN"/>
    <property type="match status" value="1"/>
</dbReference>
<dbReference type="Gene3D" id="3.90.850.10">
    <property type="entry name" value="Fumarylacetoacetase-like, C-terminal domain"/>
    <property type="match status" value="1"/>
</dbReference>
<sequence length="371" mass="41111">MKICRLENRDGASDIAVLYEKGKEKGWVPIREAMTVLLRSQSSFDGELALMKPLIIKCSESALTFLQHYNESANELGKHIATLLDALEKTSVLADVMYTDSSPEFKPQMPYQPVGFKDFLLYGGHLKGASKGVLRASGGILAVPQTVCWMFARLLRSWGNPYRAYQSRPAYYQSNHLNIFANGTEAPWPCYCGYLDYELEVAVIIGKTIENASLEEAESAIAGYVLINDFSSRDSQLSEMIETALGLPKSKGFGTSMGTVIMTADEGKDKLFTGEGGKTAVRINGKEVATSCTNHRTLMHSVPNMVHYSALGEKLHAGELLGMGTNWRWRAWEYCAILSESGKLSRVVLKLEVLNPIFEHIFTANKVLNEE</sequence>
<dbReference type="Proteomes" id="UP001190700">
    <property type="component" value="Unassembled WGS sequence"/>
</dbReference>